<dbReference type="InterPro" id="IPR016181">
    <property type="entry name" value="Acyl_CoA_acyltransferase"/>
</dbReference>
<accession>A0ABT6HJ84</accession>
<keyword evidence="2" id="KW-0012">Acyltransferase</keyword>
<feature type="domain" description="N-acetyltransferase" evidence="1">
    <location>
        <begin position="47"/>
        <end position="195"/>
    </location>
</feature>
<evidence type="ECO:0000259" key="1">
    <source>
        <dbReference type="PROSITE" id="PS51186"/>
    </source>
</evidence>
<dbReference type="PROSITE" id="PS51186">
    <property type="entry name" value="GNAT"/>
    <property type="match status" value="1"/>
</dbReference>
<evidence type="ECO:0000313" key="3">
    <source>
        <dbReference type="Proteomes" id="UP001223144"/>
    </source>
</evidence>
<dbReference type="Pfam" id="PF00583">
    <property type="entry name" value="Acetyltransf_1"/>
    <property type="match status" value="1"/>
</dbReference>
<keyword evidence="2" id="KW-0808">Transferase</keyword>
<dbReference type="GO" id="GO:0016746">
    <property type="term" value="F:acyltransferase activity"/>
    <property type="evidence" value="ECO:0007669"/>
    <property type="project" value="UniProtKB-KW"/>
</dbReference>
<sequence>MSGQCVEYRQFCRDRDITLALREQLAECWLGVANAGGAVLAPEFGRPPVRAADVSLAVDRLLGHLDPRSARLLVAVAPEAETETETEAAVEAAVAGWLIVRRDMHPLVAHCGVVNHVQTHLKHRGRGIGVELMRRVRDVAREEMGLERLRLSTRGGMGLEGFYRRLRWVEVGRWPGLLRLAPGDDRDEILMDLPL</sequence>
<dbReference type="InterPro" id="IPR000182">
    <property type="entry name" value="GNAT_dom"/>
</dbReference>
<name>A0ABT6HJ84_9ACTN</name>
<dbReference type="CDD" id="cd04301">
    <property type="entry name" value="NAT_SF"/>
    <property type="match status" value="1"/>
</dbReference>
<protein>
    <submittedName>
        <fullName evidence="2">GNAT family N-acetyltransferase</fullName>
        <ecNumber evidence="2">2.3.1.-</ecNumber>
    </submittedName>
</protein>
<proteinExistence type="predicted"/>
<reference evidence="2 3" key="1">
    <citation type="submission" date="2023-04" db="EMBL/GenBank/DDBJ databases">
        <title>Streptomyces chengmaiensis sp. nov. isolated from the stem of mangrove plant in Hainan.</title>
        <authorList>
            <person name="Huang X."/>
            <person name="Zhou S."/>
            <person name="Chu X."/>
            <person name="Xie Y."/>
            <person name="Lin Y."/>
        </authorList>
    </citation>
    <scope>NUCLEOTIDE SEQUENCE [LARGE SCALE GENOMIC DNA]</scope>
    <source>
        <strain evidence="2 3">HNM0663</strain>
    </source>
</reference>
<dbReference type="RefSeq" id="WP_279926662.1">
    <property type="nucleotide sequence ID" value="NZ_JARWBG010000004.1"/>
</dbReference>
<organism evidence="2 3">
    <name type="scientific">Streptomyces chengmaiensis</name>
    <dbReference type="NCBI Taxonomy" id="3040919"/>
    <lineage>
        <taxon>Bacteria</taxon>
        <taxon>Bacillati</taxon>
        <taxon>Actinomycetota</taxon>
        <taxon>Actinomycetes</taxon>
        <taxon>Kitasatosporales</taxon>
        <taxon>Streptomycetaceae</taxon>
        <taxon>Streptomyces</taxon>
    </lineage>
</organism>
<dbReference type="Gene3D" id="3.40.630.30">
    <property type="match status" value="1"/>
</dbReference>
<keyword evidence="3" id="KW-1185">Reference proteome</keyword>
<evidence type="ECO:0000313" key="2">
    <source>
        <dbReference type="EMBL" id="MDH2388375.1"/>
    </source>
</evidence>
<dbReference type="EC" id="2.3.1.-" evidence="2"/>
<dbReference type="SUPFAM" id="SSF55729">
    <property type="entry name" value="Acyl-CoA N-acyltransferases (Nat)"/>
    <property type="match status" value="1"/>
</dbReference>
<gene>
    <name evidence="2" type="ORF">QCN29_06155</name>
</gene>
<comment type="caution">
    <text evidence="2">The sequence shown here is derived from an EMBL/GenBank/DDBJ whole genome shotgun (WGS) entry which is preliminary data.</text>
</comment>
<dbReference type="Proteomes" id="UP001223144">
    <property type="component" value="Unassembled WGS sequence"/>
</dbReference>
<dbReference type="EMBL" id="JARWBG010000004">
    <property type="protein sequence ID" value="MDH2388375.1"/>
    <property type="molecule type" value="Genomic_DNA"/>
</dbReference>